<feature type="compositionally biased region" description="Acidic residues" evidence="1">
    <location>
        <begin position="97"/>
        <end position="114"/>
    </location>
</feature>
<evidence type="ECO:0000256" key="1">
    <source>
        <dbReference type="SAM" id="MobiDB-lite"/>
    </source>
</evidence>
<proteinExistence type="predicted"/>
<gene>
    <name evidence="2" type="ORF">DGAL_LOCUS6306</name>
</gene>
<evidence type="ECO:0000313" key="2">
    <source>
        <dbReference type="EMBL" id="CAH0103723.1"/>
    </source>
</evidence>
<sequence length="133" mass="15317">MRLPFKMWLQINPSNVNLKLKLKLPSPVQGTHQGSIDGLQLLQRENNNGCQRFFETKTQTVSEKTMRFYEDDAEQYSSATESVIEVVGSDMNHSDTEPDSESDEESDVDCEEATETCYEVEDDDTFFDCEKHY</sequence>
<organism evidence="2 3">
    <name type="scientific">Daphnia galeata</name>
    <dbReference type="NCBI Taxonomy" id="27404"/>
    <lineage>
        <taxon>Eukaryota</taxon>
        <taxon>Metazoa</taxon>
        <taxon>Ecdysozoa</taxon>
        <taxon>Arthropoda</taxon>
        <taxon>Crustacea</taxon>
        <taxon>Branchiopoda</taxon>
        <taxon>Diplostraca</taxon>
        <taxon>Cladocera</taxon>
        <taxon>Anomopoda</taxon>
        <taxon>Daphniidae</taxon>
        <taxon>Daphnia</taxon>
    </lineage>
</organism>
<dbReference type="Proteomes" id="UP000789390">
    <property type="component" value="Unassembled WGS sequence"/>
</dbReference>
<dbReference type="AlphaFoldDB" id="A0A8J2RJI8"/>
<protein>
    <submittedName>
        <fullName evidence="2">Uncharacterized protein</fullName>
    </submittedName>
</protein>
<feature type="region of interest" description="Disordered" evidence="1">
    <location>
        <begin position="87"/>
        <end position="114"/>
    </location>
</feature>
<accession>A0A8J2RJI8</accession>
<keyword evidence="3" id="KW-1185">Reference proteome</keyword>
<comment type="caution">
    <text evidence="2">The sequence shown here is derived from an EMBL/GenBank/DDBJ whole genome shotgun (WGS) entry which is preliminary data.</text>
</comment>
<name>A0A8J2RJI8_9CRUS</name>
<dbReference type="EMBL" id="CAKKLH010000113">
    <property type="protein sequence ID" value="CAH0103723.1"/>
    <property type="molecule type" value="Genomic_DNA"/>
</dbReference>
<evidence type="ECO:0000313" key="3">
    <source>
        <dbReference type="Proteomes" id="UP000789390"/>
    </source>
</evidence>
<reference evidence="2" key="1">
    <citation type="submission" date="2021-11" db="EMBL/GenBank/DDBJ databases">
        <authorList>
            <person name="Schell T."/>
        </authorList>
    </citation>
    <scope>NUCLEOTIDE SEQUENCE</scope>
    <source>
        <strain evidence="2">M5</strain>
    </source>
</reference>